<feature type="transmembrane region" description="Helical" evidence="6">
    <location>
        <begin position="236"/>
        <end position="258"/>
    </location>
</feature>
<dbReference type="Proteomes" id="UP001232001">
    <property type="component" value="Chromosome"/>
</dbReference>
<dbReference type="InterPro" id="IPR050375">
    <property type="entry name" value="MFS_TsgA-like"/>
</dbReference>
<feature type="transmembrane region" description="Helical" evidence="6">
    <location>
        <begin position="50"/>
        <end position="71"/>
    </location>
</feature>
<feature type="transmembrane region" description="Helical" evidence="6">
    <location>
        <begin position="12"/>
        <end position="30"/>
    </location>
</feature>
<keyword evidence="4 6" id="KW-1133">Transmembrane helix</keyword>
<gene>
    <name evidence="8" type="ORF">P8625_03910</name>
</gene>
<evidence type="ECO:0000256" key="3">
    <source>
        <dbReference type="ARBA" id="ARBA00022692"/>
    </source>
</evidence>
<dbReference type="PROSITE" id="PS50850">
    <property type="entry name" value="MFS"/>
    <property type="match status" value="1"/>
</dbReference>
<reference evidence="8 9" key="1">
    <citation type="submission" date="2023-04" db="EMBL/GenBank/DDBJ databases">
        <title>Tenacibaculum tangerinum sp. nov., isolated from sea tidal flat of South Korea.</title>
        <authorList>
            <person name="Lee S.H."/>
            <person name="Kim J.-J."/>
        </authorList>
    </citation>
    <scope>NUCLEOTIDE SEQUENCE [LARGE SCALE GENOMIC DNA]</scope>
    <source>
        <strain evidence="8 9">GRR-S3-23</strain>
    </source>
</reference>
<dbReference type="InterPro" id="IPR036259">
    <property type="entry name" value="MFS_trans_sf"/>
</dbReference>
<dbReference type="CDD" id="cd17394">
    <property type="entry name" value="MFS_FucP_like"/>
    <property type="match status" value="1"/>
</dbReference>
<feature type="transmembrane region" description="Helical" evidence="6">
    <location>
        <begin position="327"/>
        <end position="343"/>
    </location>
</feature>
<accession>A0ABY8L808</accession>
<feature type="transmembrane region" description="Helical" evidence="6">
    <location>
        <begin position="410"/>
        <end position="428"/>
    </location>
</feature>
<evidence type="ECO:0000313" key="9">
    <source>
        <dbReference type="Proteomes" id="UP001232001"/>
    </source>
</evidence>
<evidence type="ECO:0000256" key="2">
    <source>
        <dbReference type="ARBA" id="ARBA00022475"/>
    </source>
</evidence>
<keyword evidence="3 6" id="KW-0812">Transmembrane</keyword>
<feature type="transmembrane region" description="Helical" evidence="6">
    <location>
        <begin position="144"/>
        <end position="163"/>
    </location>
</feature>
<dbReference type="InterPro" id="IPR011701">
    <property type="entry name" value="MFS"/>
</dbReference>
<dbReference type="Gene3D" id="1.20.1250.20">
    <property type="entry name" value="MFS general substrate transporter like domains"/>
    <property type="match status" value="2"/>
</dbReference>
<feature type="transmembrane region" description="Helical" evidence="6">
    <location>
        <begin position="196"/>
        <end position="215"/>
    </location>
</feature>
<feature type="transmembrane region" description="Helical" evidence="6">
    <location>
        <begin position="295"/>
        <end position="315"/>
    </location>
</feature>
<keyword evidence="2" id="KW-1003">Cell membrane</keyword>
<proteinExistence type="predicted"/>
<feature type="transmembrane region" description="Helical" evidence="6">
    <location>
        <begin position="385"/>
        <end position="404"/>
    </location>
</feature>
<dbReference type="PANTHER" id="PTHR43702">
    <property type="entry name" value="L-FUCOSE-PROTON SYMPORTER"/>
    <property type="match status" value="1"/>
</dbReference>
<dbReference type="SUPFAM" id="SSF103473">
    <property type="entry name" value="MFS general substrate transporter"/>
    <property type="match status" value="1"/>
</dbReference>
<evidence type="ECO:0000256" key="1">
    <source>
        <dbReference type="ARBA" id="ARBA00004429"/>
    </source>
</evidence>
<feature type="transmembrane region" description="Helical" evidence="6">
    <location>
        <begin position="349"/>
        <end position="373"/>
    </location>
</feature>
<keyword evidence="5 6" id="KW-0472">Membrane</keyword>
<evidence type="ECO:0000256" key="6">
    <source>
        <dbReference type="SAM" id="Phobius"/>
    </source>
</evidence>
<organism evidence="8 9">
    <name type="scientific">Tenacibaculum tangerinum</name>
    <dbReference type="NCBI Taxonomy" id="3038772"/>
    <lineage>
        <taxon>Bacteria</taxon>
        <taxon>Pseudomonadati</taxon>
        <taxon>Bacteroidota</taxon>
        <taxon>Flavobacteriia</taxon>
        <taxon>Flavobacteriales</taxon>
        <taxon>Flavobacteriaceae</taxon>
        <taxon>Tenacibaculum</taxon>
    </lineage>
</organism>
<dbReference type="EMBL" id="CP122539">
    <property type="protein sequence ID" value="WGH76318.1"/>
    <property type="molecule type" value="Genomic_DNA"/>
</dbReference>
<evidence type="ECO:0000313" key="8">
    <source>
        <dbReference type="EMBL" id="WGH76318.1"/>
    </source>
</evidence>
<dbReference type="PANTHER" id="PTHR43702:SF3">
    <property type="entry name" value="PROTEIN TSGA"/>
    <property type="match status" value="1"/>
</dbReference>
<evidence type="ECO:0000256" key="5">
    <source>
        <dbReference type="ARBA" id="ARBA00023136"/>
    </source>
</evidence>
<evidence type="ECO:0000259" key="7">
    <source>
        <dbReference type="PROSITE" id="PS50850"/>
    </source>
</evidence>
<sequence length="440" mass="47790">MTTATNTSYKKAFYFLTSLFFLWGFITVLVDSLIPRIRELFTLSYFQAGLVQFAFFGAYFLLSIPAGYILARIGYKKGIILGLLTMAIGCLLFYPAASYRVFGIFMLAYFVLAGGMTILQVAANPYVAVLGTEEGASSRLNLSQAFNSLGTAIAPAVGAMLILSDKVKTSEEIAVLSVSAKQEYLAAEAEAVQTPFLGIAGFIIALAVVFAFVKLPKLLEKIPKGGYGTLLKNKSLLMGALGIFVYVGAEVAIGSYLVNYFLDMNLFELIKSNSLMSTISETLLRKNLLEVDNKAIVGAFVTFYWSGAMIGRFIGSYLTNIIAPAKVLTSFAIGALLLVVISMSTSGFIAMWSILAVGLFNSIMFPTIFTLAIDGLEELKPQASGLLCTMIVGGAIIPPLYGLVTDHIGFKFAFVLVLLCYAYIMYYGRSKQKQYQQNKS</sequence>
<dbReference type="RefSeq" id="WP_279652187.1">
    <property type="nucleotide sequence ID" value="NZ_CP122539.1"/>
</dbReference>
<comment type="subcellular location">
    <subcellularLocation>
        <location evidence="1">Cell inner membrane</location>
        <topology evidence="1">Multi-pass membrane protein</topology>
    </subcellularLocation>
</comment>
<dbReference type="Pfam" id="PF07690">
    <property type="entry name" value="MFS_1"/>
    <property type="match status" value="1"/>
</dbReference>
<keyword evidence="9" id="KW-1185">Reference proteome</keyword>
<protein>
    <submittedName>
        <fullName evidence="8">Sugar MFS transporter</fullName>
    </submittedName>
</protein>
<evidence type="ECO:0000256" key="4">
    <source>
        <dbReference type="ARBA" id="ARBA00022989"/>
    </source>
</evidence>
<feature type="transmembrane region" description="Helical" evidence="6">
    <location>
        <begin position="102"/>
        <end position="123"/>
    </location>
</feature>
<feature type="domain" description="Major facilitator superfamily (MFS) profile" evidence="7">
    <location>
        <begin position="12"/>
        <end position="431"/>
    </location>
</feature>
<dbReference type="InterPro" id="IPR020846">
    <property type="entry name" value="MFS_dom"/>
</dbReference>
<name>A0ABY8L808_9FLAO</name>
<feature type="transmembrane region" description="Helical" evidence="6">
    <location>
        <begin position="78"/>
        <end position="96"/>
    </location>
</feature>